<dbReference type="EMBL" id="MN081869">
    <property type="protein sequence ID" value="QEA08252.1"/>
    <property type="molecule type" value="Genomic_DNA"/>
</dbReference>
<dbReference type="Gene3D" id="2.40.40.20">
    <property type="match status" value="2"/>
</dbReference>
<dbReference type="InterPro" id="IPR045867">
    <property type="entry name" value="DNA-dir_RpoC_beta_prime"/>
</dbReference>
<name>A0A5B8RKE1_9VIRU</name>
<dbReference type="InterPro" id="IPR038120">
    <property type="entry name" value="Rpb1_funnel_sf"/>
</dbReference>
<dbReference type="Pfam" id="PF04998">
    <property type="entry name" value="RNA_pol_Rpb1_5"/>
    <property type="match status" value="1"/>
</dbReference>
<dbReference type="InterPro" id="IPR007081">
    <property type="entry name" value="RNA_pol_Rpb1_5"/>
</dbReference>
<evidence type="ECO:0000259" key="9">
    <source>
        <dbReference type="SMART" id="SM00663"/>
    </source>
</evidence>
<dbReference type="Pfam" id="PF04983">
    <property type="entry name" value="RNA_pol_Rpb1_3"/>
    <property type="match status" value="1"/>
</dbReference>
<evidence type="ECO:0000256" key="5">
    <source>
        <dbReference type="ARBA" id="ARBA00023163"/>
    </source>
</evidence>
<dbReference type="InterPro" id="IPR007066">
    <property type="entry name" value="RNA_pol_Rpb1_3"/>
</dbReference>
<organism evidence="10">
    <name type="scientific">Iridovirus Liz-CrIV</name>
    <dbReference type="NCBI Taxonomy" id="2594309"/>
    <lineage>
        <taxon>Viruses</taxon>
        <taxon>Varidnaviria</taxon>
        <taxon>Bamfordvirae</taxon>
        <taxon>Nucleocytoviricota</taxon>
        <taxon>Megaviricetes</taxon>
        <taxon>Pimascovirales</taxon>
        <taxon>Pimascovirales incertae sedis</taxon>
        <taxon>Iridoviridae</taxon>
    </lineage>
</organism>
<dbReference type="FunFam" id="2.40.40.20:FF:000019">
    <property type="entry name" value="DNA-directed RNA polymerase II subunit RPB1"/>
    <property type="match status" value="1"/>
</dbReference>
<evidence type="ECO:0000256" key="1">
    <source>
        <dbReference type="ARBA" id="ARBA00006460"/>
    </source>
</evidence>
<dbReference type="InterPro" id="IPR007083">
    <property type="entry name" value="RNA_pol_Rpb1_4"/>
</dbReference>
<evidence type="ECO:0000256" key="3">
    <source>
        <dbReference type="ARBA" id="ARBA00022679"/>
    </source>
</evidence>
<dbReference type="Gene3D" id="1.10.132.30">
    <property type="match status" value="1"/>
</dbReference>
<dbReference type="Pfam" id="PF00623">
    <property type="entry name" value="RNA_pol_Rpb1_2"/>
    <property type="match status" value="2"/>
</dbReference>
<dbReference type="PANTHER" id="PTHR19376">
    <property type="entry name" value="DNA-DIRECTED RNA POLYMERASE"/>
    <property type="match status" value="1"/>
</dbReference>
<dbReference type="Pfam" id="PF05000">
    <property type="entry name" value="RNA_pol_Rpb1_4"/>
    <property type="match status" value="1"/>
</dbReference>
<dbReference type="GO" id="GO:0000428">
    <property type="term" value="C:DNA-directed RNA polymerase complex"/>
    <property type="evidence" value="ECO:0007669"/>
    <property type="project" value="UniProtKB-KW"/>
</dbReference>
<dbReference type="Gene3D" id="4.10.860.120">
    <property type="entry name" value="RNA polymerase II, clamp domain"/>
    <property type="match status" value="1"/>
</dbReference>
<dbReference type="Pfam" id="PF04997">
    <property type="entry name" value="RNA_pol_Rpb1_1"/>
    <property type="match status" value="1"/>
</dbReference>
<evidence type="ECO:0000256" key="6">
    <source>
        <dbReference type="ARBA" id="ARBA00048552"/>
    </source>
</evidence>
<dbReference type="Gene3D" id="1.10.274.100">
    <property type="entry name" value="RNA polymerase Rpb1, domain 3"/>
    <property type="match status" value="1"/>
</dbReference>
<dbReference type="Gene3D" id="6.20.50.80">
    <property type="match status" value="1"/>
</dbReference>
<evidence type="ECO:0000256" key="2">
    <source>
        <dbReference type="ARBA" id="ARBA00022478"/>
    </source>
</evidence>
<dbReference type="InterPro" id="IPR000722">
    <property type="entry name" value="RNA_pol_asu"/>
</dbReference>
<sequence length="1020" mass="116237">MSANNNMESEIKEIESISFGMMSSEDIRQMSSFEVKTAKISSTNLLETVHDPKSGPIGSAPCETCHQNEWDCPGHFGHIELNVSIIHPLFINHVVNILKIFCWKCNEFLLTKDHLELNNILKLEKEKKFNAVLEKIKKCDRCVHCTTPRADYKLVLNDITYKTIYRTFSYQGGAVKTARDKKLNESREIVSAEMVKKIFDNIKLEYVEMLGISHPKDFCLEVFPVIPSCCRPHEVQDGNINDDDLTYQLMEIVKNNSMIGAIKLEKESMEKQYPECLKVKEILLLSNVEKQKKEIDDFLKKPIKNGLKTKKKINKEEITPLDQYLKLHDKYVKYVNNLKFRIETYCNNSQGKATHATTGRAIKGLRERLTGKEGQIRNNLLGKRCEMSARTVIGPDPTLKIDEVIVPKEIAQSLTFPDFVNKHNIDRLTKLVNSGNAIRLVKKNESGQEIKINLAAAINNHGTPLQHDDIIKRPKITNNHEEKHNFDTFETIVIKDPKNFVLKEGDILFRNNFQQKVVLPSKKFIKLEEGWIVHRYLQDGDILVLNRQPTLHKASMMALRVKIMDVKTFKFNLACTKPYNADFDGDEMNAHAPQSEESKAELFTLSTPKQCIMSCQSGKPNLTIVQDSLTGAYLMSKENNNDNTLTNGEFNDILMVLTQNDEYKGDVVEYFLKRKDEVSNTLKKLGFSGTVLNGKGLLSLLFPNDLYINEEDLKINRGVIYDGCLTKKYLSSTESSLIKILYKEYGVETCATFLNNIQFLTNRWLMISSFSIHAGDCIKQKEVLGTVEQCLMESEKIKMTTQNPFIREQKIMQTLSNAKDVGMKIAKDALKRDNVNLHAQNNFLTTVESGSKGDHLNIAQITSLLGQQITEGQRVKPLLSNGRRTLPHYILKEENNDTEHFHDLLEEYESQGFISSSFAQGLNPKEFFFHCMAGRQGVCDTAMSTATSGYIMRRNVKLTEDIKVAYDGTVQDTRGRRFQMAYGELGYDPSKLVKVNGKPEVCNIARLVNKLNSNFEDNIK</sequence>
<evidence type="ECO:0000256" key="4">
    <source>
        <dbReference type="ARBA" id="ARBA00022695"/>
    </source>
</evidence>
<evidence type="ECO:0000256" key="8">
    <source>
        <dbReference type="RuleBase" id="RU004279"/>
    </source>
</evidence>
<comment type="function">
    <text evidence="7">Component of the DNA-dependent RNA polymerase that catalyzes the transcription of DNA into RNA using the four ribonucleoside triphosphates as substrates. Largest and catalytic component of RNA polymerase II which synthesizes mRNA precursors and many functional non-coding RNAs. Forms the polymerase active center together with the second largest subunit.</text>
</comment>
<dbReference type="GO" id="GO:0006351">
    <property type="term" value="P:DNA-templated transcription"/>
    <property type="evidence" value="ECO:0007669"/>
    <property type="project" value="InterPro"/>
</dbReference>
<dbReference type="GO" id="GO:0003899">
    <property type="term" value="F:DNA-directed RNA polymerase activity"/>
    <property type="evidence" value="ECO:0007669"/>
    <property type="project" value="UniProtKB-EC"/>
</dbReference>
<dbReference type="SMART" id="SM00663">
    <property type="entry name" value="RPOLA_N"/>
    <property type="match status" value="1"/>
</dbReference>
<dbReference type="InterPro" id="IPR006592">
    <property type="entry name" value="RNA_pol_N"/>
</dbReference>
<comment type="function">
    <text evidence="8">DNA-dependent RNA polymerase catalyzes the transcription of DNA into RNA using the four ribonucleoside triphosphates as substrates.</text>
</comment>
<feature type="domain" description="RNA polymerase N-terminal" evidence="9">
    <location>
        <begin position="216"/>
        <end position="636"/>
    </location>
</feature>
<dbReference type="Gene3D" id="6.10.250.2940">
    <property type="match status" value="1"/>
</dbReference>
<accession>A0A5B8RKE1</accession>
<dbReference type="InterPro" id="IPR042102">
    <property type="entry name" value="RNA_pol_Rpb1_3_sf"/>
</dbReference>
<keyword evidence="3 8" id="KW-0808">Transferase</keyword>
<keyword evidence="5 8" id="KW-0804">Transcription</keyword>
<comment type="similarity">
    <text evidence="1 8">Belongs to the RNA polymerase beta' chain family.</text>
</comment>
<dbReference type="GO" id="GO:0003677">
    <property type="term" value="F:DNA binding"/>
    <property type="evidence" value="ECO:0007669"/>
    <property type="project" value="InterPro"/>
</dbReference>
<keyword evidence="2 8" id="KW-0240">DNA-directed RNA polymerase</keyword>
<keyword evidence="4 8" id="KW-0548">Nucleotidyltransferase</keyword>
<proteinExistence type="inferred from homology"/>
<protein>
    <recommendedName>
        <fullName evidence="8">DNA-directed RNA polymerase subunit</fullName>
        <ecNumber evidence="8">2.7.7.6</ecNumber>
    </recommendedName>
</protein>
<evidence type="ECO:0000313" key="10">
    <source>
        <dbReference type="EMBL" id="QEA08252.1"/>
    </source>
</evidence>
<reference evidence="10" key="1">
    <citation type="journal article" date="2019" name="Viruses">
        <title>Detection and Characterization of Invertebrate Iridoviruses Found in Reptiles and Prey Insects in Europe over the Past Two Decades.</title>
        <authorList>
            <person name="Papp T."/>
            <person name="Marschang R.E."/>
        </authorList>
    </citation>
    <scope>NUCLEOTIDE SEQUENCE</scope>
    <source>
        <strain evidence="10">Liz-CrIV</strain>
    </source>
</reference>
<dbReference type="PANTHER" id="PTHR19376:SF32">
    <property type="entry name" value="DNA-DIRECTED RNA POLYMERASE III SUBUNIT RPC1"/>
    <property type="match status" value="1"/>
</dbReference>
<dbReference type="InterPro" id="IPR044893">
    <property type="entry name" value="RNA_pol_Rpb1_clamp_domain"/>
</dbReference>
<dbReference type="SUPFAM" id="SSF64484">
    <property type="entry name" value="beta and beta-prime subunits of DNA dependent RNA-polymerase"/>
    <property type="match status" value="1"/>
</dbReference>
<evidence type="ECO:0000256" key="7">
    <source>
        <dbReference type="ARBA" id="ARBA00054607"/>
    </source>
</evidence>
<comment type="catalytic activity">
    <reaction evidence="6 8">
        <text>RNA(n) + a ribonucleoside 5'-triphosphate = RNA(n+1) + diphosphate</text>
        <dbReference type="Rhea" id="RHEA:21248"/>
        <dbReference type="Rhea" id="RHEA-COMP:14527"/>
        <dbReference type="Rhea" id="RHEA-COMP:17342"/>
        <dbReference type="ChEBI" id="CHEBI:33019"/>
        <dbReference type="ChEBI" id="CHEBI:61557"/>
        <dbReference type="ChEBI" id="CHEBI:140395"/>
        <dbReference type="EC" id="2.7.7.6"/>
    </reaction>
</comment>
<dbReference type="EC" id="2.7.7.6" evidence="8"/>
<dbReference type="InterPro" id="IPR007080">
    <property type="entry name" value="RNA_pol_Rpb1_1"/>
</dbReference>